<proteinExistence type="inferred from homology"/>
<accession>A0ABQ5K8F1</accession>
<feature type="region of interest" description="Disordered" evidence="4">
    <location>
        <begin position="599"/>
        <end position="655"/>
    </location>
</feature>
<keyword evidence="5" id="KW-0472">Membrane</keyword>
<dbReference type="SUPFAM" id="SSF53335">
    <property type="entry name" value="S-adenosyl-L-methionine-dependent methyltransferases"/>
    <property type="match status" value="1"/>
</dbReference>
<comment type="caution">
    <text evidence="6">The sequence shown here is derived from an EMBL/GenBank/DDBJ whole genome shotgun (WGS) entry which is preliminary data.</text>
</comment>
<feature type="transmembrane region" description="Helical" evidence="5">
    <location>
        <begin position="942"/>
        <end position="966"/>
    </location>
</feature>
<evidence type="ECO:0000256" key="5">
    <source>
        <dbReference type="SAM" id="Phobius"/>
    </source>
</evidence>
<evidence type="ECO:0000256" key="1">
    <source>
        <dbReference type="ARBA" id="ARBA00009725"/>
    </source>
</evidence>
<dbReference type="Gene3D" id="3.40.50.150">
    <property type="entry name" value="Vaccinia Virus protein VP39"/>
    <property type="match status" value="1"/>
</dbReference>
<keyword evidence="7" id="KW-1185">Reference proteome</keyword>
<evidence type="ECO:0000256" key="4">
    <source>
        <dbReference type="SAM" id="MobiDB-lite"/>
    </source>
</evidence>
<dbReference type="Proteomes" id="UP001057375">
    <property type="component" value="Unassembled WGS sequence"/>
</dbReference>
<feature type="region of interest" description="Disordered" evidence="4">
    <location>
        <begin position="781"/>
        <end position="818"/>
    </location>
</feature>
<evidence type="ECO:0000313" key="6">
    <source>
        <dbReference type="EMBL" id="GKT27739.1"/>
    </source>
</evidence>
<organism evidence="6 7">
    <name type="scientific">Aduncisulcus paluster</name>
    <dbReference type="NCBI Taxonomy" id="2918883"/>
    <lineage>
        <taxon>Eukaryota</taxon>
        <taxon>Metamonada</taxon>
        <taxon>Carpediemonas-like organisms</taxon>
        <taxon>Aduncisulcus</taxon>
    </lineage>
</organism>
<keyword evidence="5" id="KW-1133">Transmembrane helix</keyword>
<keyword evidence="2" id="KW-0489">Methyltransferase</keyword>
<gene>
    <name evidence="6" type="ORF">ADUPG1_013997</name>
</gene>
<evidence type="ECO:0000256" key="3">
    <source>
        <dbReference type="ARBA" id="ARBA00022679"/>
    </source>
</evidence>
<reference evidence="6" key="1">
    <citation type="submission" date="2022-03" db="EMBL/GenBank/DDBJ databases">
        <title>Draft genome sequence of Aduncisulcus paluster, a free-living microaerophilic Fornicata.</title>
        <authorList>
            <person name="Yuyama I."/>
            <person name="Kume K."/>
            <person name="Tamura T."/>
            <person name="Inagaki Y."/>
            <person name="Hashimoto T."/>
        </authorList>
    </citation>
    <scope>NUCLEOTIDE SEQUENCE</scope>
    <source>
        <strain evidence="6">NY0171</strain>
    </source>
</reference>
<keyword evidence="5" id="KW-0812">Transmembrane</keyword>
<dbReference type="InterPro" id="IPR029063">
    <property type="entry name" value="SAM-dependent_MTases_sf"/>
</dbReference>
<evidence type="ECO:0000313" key="7">
    <source>
        <dbReference type="Proteomes" id="UP001057375"/>
    </source>
</evidence>
<dbReference type="PANTHER" id="PTHR22809">
    <property type="entry name" value="METHYLTRANSFERASE-RELATED"/>
    <property type="match status" value="1"/>
</dbReference>
<sequence>MEGIAEKILVNEEIKSLSSEMKGLFPDLKIPHDRIAHELMSIVFILDGENEKAEKEIKHVFNSMMKREPSTKLSKVFWNSSLLHLLVVDDFSTYFSILSSIPPLLLKESPEFADLPLILPLESCMAQGLLDKCQAQLAILNKHETGGKFIMDILLKRFHRQMIQKMTEAILVSTKDHSIPLSESPEFADLPLILPLESCMAQGLLDKCQAQLAILNKHETGGKFIMDILLKRFHRQMIQKMTEAILVSTKDHSIPLSVLLSDDSISREDIQLKESWCIEDDCVRLKEKIVGDTISAEELLLDAADAIRDLKEVSTTPYQKEAEIISDPLREAWDTFFSHQKITGYNDRHHLYSIIPEIFPIPIHKSTLDVVCQKYVCHCGNTFDIEKKETIHSITCPKCGWNVAYEGKFDPKALAGVKKKFLSFPFAPFLPFSMDELAQLEHGYPVTAVSSPSSSSCSHSRSHAYVLDLGCGVGNTSFPLHEKTGKIFCTMIDWSVESIEVVRRRPRYDDSRMFAISSDATLGEQMKMKIINERKRRIEEATKIDIALAIEKQGNPSCEEEKKEKDITTNHDQPDIEITLPEIEKESITLGGKRRISSSIDSGDDVMKSSSVDGPLEVVPSITSKPEKESITLGGKRRISSSIDSGDDVMKSSSVDGPLEVVPSITSKPGTISPILPPLMHDYSLSIFLYSALPPEKHASLLSSSLMLVQSLGTIVIYDYAWGDMRSSKFGAKEPNSSITRKDGTLVCFFTKSYFQELIKKVGGCKIEECTLRESVGKNRKTGSSVFAPKMPPQPSSSQTSKKSKKNTRKHRRRQAKMSIKDLSVNLSNAIKYHRKSLKSSTIDLLEFISYDMEQLVKLFDTVFKAKGGFTMSLRLCLSSMEKQGKLMTKRIADVRKDKIPKEIESCIQNIEEGRDFILGSTIVAVKSKKETEAKRTTVQKMFTPVGLAITVVGAGAILSFVLYCITVGKIKIEF</sequence>
<dbReference type="EMBL" id="BQXS01012765">
    <property type="protein sequence ID" value="GKT27739.1"/>
    <property type="molecule type" value="Genomic_DNA"/>
</dbReference>
<protein>
    <submittedName>
        <fullName evidence="6">Methyltransferase-like protein</fullName>
    </submittedName>
</protein>
<feature type="compositionally biased region" description="Basic residues" evidence="4">
    <location>
        <begin position="802"/>
        <end position="816"/>
    </location>
</feature>
<evidence type="ECO:0000256" key="2">
    <source>
        <dbReference type="ARBA" id="ARBA00022603"/>
    </source>
</evidence>
<dbReference type="InterPro" id="IPR026113">
    <property type="entry name" value="METTL2/6/8-like"/>
</dbReference>
<keyword evidence="3" id="KW-0808">Transferase</keyword>
<dbReference type="PANTHER" id="PTHR22809:SF14">
    <property type="entry name" value="TRNA N(3)-METHYLCYTIDINE METHYLTRANSFERASE"/>
    <property type="match status" value="1"/>
</dbReference>
<name>A0ABQ5K8F1_9EUKA</name>
<comment type="similarity">
    <text evidence="1">Belongs to the methyltransferase superfamily. METL family.</text>
</comment>